<name>A0A7L4ZR71_9FLAO</name>
<dbReference type="AlphaFoldDB" id="A0A7L4ZR71"/>
<sequence length="333" mass="38530">MRTIQIFIYCFISFMFLGYSQTNDINDIQYGVAIKATIDFNGFANSFKYTNYNIAVVGGAGAHPFDYTDAYPSIHAGLLLYNRGDLISSYEKGFLNSTTIDFILDFSVTVGYYTGNVNFDKRFVPLYHFSDFTPNPLQNPFQHSLTVGTNFIWFIDKYKRDTKELPQRVGFTGIMIDRRFQLNTYNDGSIWAKIGLTDRLDRYYTGGGVIAYHINNQHSFNNIELSFHKFTGHEKYAFDTANLLQLDFIPFKNPKTYYYSKSRFRVSLTSFRNNFGLHVTLHNTDSDPQDYIHFTGQSAYHPDIFPNKGKFWNDLKRLGLGGFWLNTNSNFTN</sequence>
<dbReference type="Proteomes" id="UP000464657">
    <property type="component" value="Chromosome"/>
</dbReference>
<evidence type="ECO:0000313" key="1">
    <source>
        <dbReference type="EMBL" id="QHI38696.1"/>
    </source>
</evidence>
<keyword evidence="2" id="KW-1185">Reference proteome</keyword>
<dbReference type="RefSeq" id="WP_160131232.1">
    <property type="nucleotide sequence ID" value="NZ_CP019288.1"/>
</dbReference>
<protein>
    <submittedName>
        <fullName evidence="1">Uncharacterized protein</fullName>
    </submittedName>
</protein>
<dbReference type="EMBL" id="CP019288">
    <property type="protein sequence ID" value="QHI38696.1"/>
    <property type="molecule type" value="Genomic_DNA"/>
</dbReference>
<dbReference type="OrthoDB" id="1319710at2"/>
<dbReference type="KEGG" id="kan:IMCC3317_40900"/>
<organism evidence="1 2">
    <name type="scientific">Kordia antarctica</name>
    <dbReference type="NCBI Taxonomy" id="1218801"/>
    <lineage>
        <taxon>Bacteria</taxon>
        <taxon>Pseudomonadati</taxon>
        <taxon>Bacteroidota</taxon>
        <taxon>Flavobacteriia</taxon>
        <taxon>Flavobacteriales</taxon>
        <taxon>Flavobacteriaceae</taxon>
        <taxon>Kordia</taxon>
    </lineage>
</organism>
<reference evidence="1 2" key="1">
    <citation type="journal article" date="2013" name="Int. J. Syst. Evol. Microbiol.">
        <title>Kordia antarctica sp. nov., isolated from Antarctic seawater.</title>
        <authorList>
            <person name="Baek K."/>
            <person name="Choi A."/>
            <person name="Kang I."/>
            <person name="Lee K."/>
            <person name="Cho J.C."/>
        </authorList>
    </citation>
    <scope>NUCLEOTIDE SEQUENCE [LARGE SCALE GENOMIC DNA]</scope>
    <source>
        <strain evidence="1 2">IMCC3317</strain>
    </source>
</reference>
<gene>
    <name evidence="1" type="ORF">IMCC3317_40900</name>
</gene>
<proteinExistence type="predicted"/>
<evidence type="ECO:0000313" key="2">
    <source>
        <dbReference type="Proteomes" id="UP000464657"/>
    </source>
</evidence>
<accession>A0A7L4ZR71</accession>